<protein>
    <recommendedName>
        <fullName evidence="2">DC1 domain-containing protein</fullName>
    </recommendedName>
</protein>
<dbReference type="AlphaFoldDB" id="A0A6D2JCI1"/>
<gene>
    <name evidence="3" type="ORF">MERR_LOCUS24643</name>
</gene>
<evidence type="ECO:0000256" key="1">
    <source>
        <dbReference type="ARBA" id="ARBA00022737"/>
    </source>
</evidence>
<dbReference type="SUPFAM" id="SSF57889">
    <property type="entry name" value="Cysteine-rich domain"/>
    <property type="match status" value="3"/>
</dbReference>
<dbReference type="OrthoDB" id="1744448at2759"/>
<name>A0A6D2JCI1_9BRAS</name>
<dbReference type="Pfam" id="PF03107">
    <property type="entry name" value="C1_2"/>
    <property type="match status" value="1"/>
</dbReference>
<dbReference type="InterPro" id="IPR046349">
    <property type="entry name" value="C1-like_sf"/>
</dbReference>
<dbReference type="InterPro" id="IPR004146">
    <property type="entry name" value="DC1"/>
</dbReference>
<dbReference type="PANTHER" id="PTHR32410:SF203">
    <property type="entry name" value="CYSTEINE_HISTIDINE-RICH C1 DOMAIN FAMILY PROTEIN"/>
    <property type="match status" value="1"/>
</dbReference>
<organism evidence="3 4">
    <name type="scientific">Microthlaspi erraticum</name>
    <dbReference type="NCBI Taxonomy" id="1685480"/>
    <lineage>
        <taxon>Eukaryota</taxon>
        <taxon>Viridiplantae</taxon>
        <taxon>Streptophyta</taxon>
        <taxon>Embryophyta</taxon>
        <taxon>Tracheophyta</taxon>
        <taxon>Spermatophyta</taxon>
        <taxon>Magnoliopsida</taxon>
        <taxon>eudicotyledons</taxon>
        <taxon>Gunneridae</taxon>
        <taxon>Pentapetalae</taxon>
        <taxon>rosids</taxon>
        <taxon>malvids</taxon>
        <taxon>Brassicales</taxon>
        <taxon>Brassicaceae</taxon>
        <taxon>Coluteocarpeae</taxon>
        <taxon>Microthlaspi</taxon>
    </lineage>
</organism>
<feature type="domain" description="DC1" evidence="2">
    <location>
        <begin position="194"/>
        <end position="241"/>
    </location>
</feature>
<evidence type="ECO:0000259" key="2">
    <source>
        <dbReference type="Pfam" id="PF03107"/>
    </source>
</evidence>
<sequence length="277" mass="32100">MRHTGHKACVQSHYNIRWEGKCRKSHNLVQVLGTSEERRQCSVCGEELYGGGSPSCLECNETYHIQCLEVEVKVEHPFHYHPVYLCDEVKHGSSCGCCGDKIKSYSYKCLECKDVYFHVNCSTFVEASLKFKKCHQHNLHRFMAYVECSFDHHDLTCDVCKITCHRNFYGCVKCNFYCHVECIGLPTYVKHRVHAHTLILSHELTGEACNKYCEICIKACDPMFPGYICKPCGFVLHPECVLCWDDDWKAATEKDYKWEVLTLMVSILKDIKNKSYF</sequence>
<dbReference type="Proteomes" id="UP000467841">
    <property type="component" value="Unassembled WGS sequence"/>
</dbReference>
<reference evidence="3" key="1">
    <citation type="submission" date="2020-01" db="EMBL/GenBank/DDBJ databases">
        <authorList>
            <person name="Mishra B."/>
        </authorList>
    </citation>
    <scope>NUCLEOTIDE SEQUENCE [LARGE SCALE GENOMIC DNA]</scope>
</reference>
<keyword evidence="4" id="KW-1185">Reference proteome</keyword>
<accession>A0A6D2JCI1</accession>
<evidence type="ECO:0000313" key="4">
    <source>
        <dbReference type="Proteomes" id="UP000467841"/>
    </source>
</evidence>
<keyword evidence="1" id="KW-0677">Repeat</keyword>
<proteinExistence type="predicted"/>
<dbReference type="InterPro" id="IPR053192">
    <property type="entry name" value="Vacuole_Formation_Reg"/>
</dbReference>
<dbReference type="PANTHER" id="PTHR32410">
    <property type="entry name" value="CYSTEINE/HISTIDINE-RICH C1 DOMAIN FAMILY PROTEIN"/>
    <property type="match status" value="1"/>
</dbReference>
<evidence type="ECO:0000313" key="3">
    <source>
        <dbReference type="EMBL" id="CAA7037408.1"/>
    </source>
</evidence>
<dbReference type="EMBL" id="CACVBM020001174">
    <property type="protein sequence ID" value="CAA7037408.1"/>
    <property type="molecule type" value="Genomic_DNA"/>
</dbReference>
<comment type="caution">
    <text evidence="3">The sequence shown here is derived from an EMBL/GenBank/DDBJ whole genome shotgun (WGS) entry which is preliminary data.</text>
</comment>